<feature type="domain" description="Glycoside hydrolase family 42 N-terminal" evidence="10">
    <location>
        <begin position="15"/>
        <end position="394"/>
    </location>
</feature>
<dbReference type="GO" id="GO:0009341">
    <property type="term" value="C:beta-galactosidase complex"/>
    <property type="evidence" value="ECO:0007669"/>
    <property type="project" value="InterPro"/>
</dbReference>
<dbReference type="RefSeq" id="WP_167838654.1">
    <property type="nucleotide sequence ID" value="NZ_CP047616.1"/>
</dbReference>
<evidence type="ECO:0000256" key="4">
    <source>
        <dbReference type="ARBA" id="ARBA00022801"/>
    </source>
</evidence>
<comment type="similarity">
    <text evidence="2 6">Belongs to the glycosyl hydrolase 42 family.</text>
</comment>
<organism evidence="13 14">
    <name type="scientific">Pseudolactococcus raffinolactis</name>
    <dbReference type="NCBI Taxonomy" id="1366"/>
    <lineage>
        <taxon>Bacteria</taxon>
        <taxon>Bacillati</taxon>
        <taxon>Bacillota</taxon>
        <taxon>Bacilli</taxon>
        <taxon>Lactobacillales</taxon>
        <taxon>Streptococcaceae</taxon>
        <taxon>Pseudolactococcus</taxon>
    </lineage>
</organism>
<dbReference type="InterPro" id="IPR013739">
    <property type="entry name" value="Beta_galactosidase_C"/>
</dbReference>
<dbReference type="InterPro" id="IPR017853">
    <property type="entry name" value="GH"/>
</dbReference>
<dbReference type="GO" id="GO:0004565">
    <property type="term" value="F:beta-galactosidase activity"/>
    <property type="evidence" value="ECO:0007669"/>
    <property type="project" value="UniProtKB-EC"/>
</dbReference>
<dbReference type="Gene3D" id="3.40.50.880">
    <property type="match status" value="1"/>
</dbReference>
<dbReference type="SUPFAM" id="SSF51445">
    <property type="entry name" value="(Trans)glycosidases"/>
    <property type="match status" value="1"/>
</dbReference>
<dbReference type="GO" id="GO:0006012">
    <property type="term" value="P:galactose metabolic process"/>
    <property type="evidence" value="ECO:0007669"/>
    <property type="project" value="InterPro"/>
</dbReference>
<evidence type="ECO:0000313" key="14">
    <source>
        <dbReference type="Proteomes" id="UP000501945"/>
    </source>
</evidence>
<reference evidence="13 14" key="1">
    <citation type="submission" date="2019-12" db="EMBL/GenBank/DDBJ databases">
        <title>Whole genome sequences of Lactococcus raffinolactis strains isolated from sewage.</title>
        <authorList>
            <person name="Ybazeta G."/>
            <person name="Ross M."/>
            <person name="Brabant-Kirwan D."/>
            <person name="Saleh M."/>
            <person name="Dillon J.A."/>
            <person name="Splinter K."/>
            <person name="Nokhbeh R."/>
        </authorList>
    </citation>
    <scope>NUCLEOTIDE SEQUENCE [LARGE SCALE GENOMIC DNA]</scope>
    <source>
        <strain evidence="13 14">Lr_19_5</strain>
    </source>
</reference>
<feature type="domain" description="Beta-galactosidase trimerisation" evidence="11">
    <location>
        <begin position="405"/>
        <end position="608"/>
    </location>
</feature>
<evidence type="ECO:0000256" key="7">
    <source>
        <dbReference type="PIRSR" id="PIRSR001084-1"/>
    </source>
</evidence>
<evidence type="ECO:0000259" key="12">
    <source>
        <dbReference type="Pfam" id="PF08533"/>
    </source>
</evidence>
<dbReference type="PIRSF" id="PIRSF001084">
    <property type="entry name" value="B-galactosidase"/>
    <property type="match status" value="1"/>
</dbReference>
<dbReference type="Pfam" id="PF08533">
    <property type="entry name" value="Glyco_hydro_42C"/>
    <property type="match status" value="1"/>
</dbReference>
<dbReference type="Gene3D" id="3.20.20.80">
    <property type="entry name" value="Glycosidases"/>
    <property type="match status" value="1"/>
</dbReference>
<dbReference type="SUPFAM" id="SSF52317">
    <property type="entry name" value="Class I glutamine amidotransferase-like"/>
    <property type="match status" value="1"/>
</dbReference>
<dbReference type="PANTHER" id="PTHR36447">
    <property type="entry name" value="BETA-GALACTOSIDASE GANA"/>
    <property type="match status" value="1"/>
</dbReference>
<keyword evidence="9" id="KW-0862">Zinc</keyword>
<dbReference type="EMBL" id="CP047616">
    <property type="protein sequence ID" value="QIW53646.1"/>
    <property type="molecule type" value="Genomic_DNA"/>
</dbReference>
<evidence type="ECO:0000256" key="6">
    <source>
        <dbReference type="PIRNR" id="PIRNR001084"/>
    </source>
</evidence>
<evidence type="ECO:0000256" key="9">
    <source>
        <dbReference type="PIRSR" id="PIRSR001084-3"/>
    </source>
</evidence>
<dbReference type="InterPro" id="IPR029062">
    <property type="entry name" value="Class_I_gatase-like"/>
</dbReference>
<evidence type="ECO:0000313" key="13">
    <source>
        <dbReference type="EMBL" id="QIW53646.1"/>
    </source>
</evidence>
<evidence type="ECO:0000259" key="10">
    <source>
        <dbReference type="Pfam" id="PF02449"/>
    </source>
</evidence>
<dbReference type="AlphaFoldDB" id="A0A6H0UE69"/>
<feature type="binding site" evidence="8">
    <location>
        <position position="324"/>
    </location>
    <ligand>
        <name>substrate</name>
    </ligand>
</feature>
<dbReference type="InterPro" id="IPR013780">
    <property type="entry name" value="Glyco_hydro_b"/>
</dbReference>
<feature type="binding site" evidence="9">
    <location>
        <position position="118"/>
    </location>
    <ligand>
        <name>Zn(2+)</name>
        <dbReference type="ChEBI" id="CHEBI:29105"/>
    </ligand>
</feature>
<evidence type="ECO:0000259" key="11">
    <source>
        <dbReference type="Pfam" id="PF08532"/>
    </source>
</evidence>
<evidence type="ECO:0000256" key="3">
    <source>
        <dbReference type="ARBA" id="ARBA00012756"/>
    </source>
</evidence>
<dbReference type="GO" id="GO:0046872">
    <property type="term" value="F:metal ion binding"/>
    <property type="evidence" value="ECO:0007669"/>
    <property type="project" value="UniProtKB-KW"/>
</dbReference>
<dbReference type="PANTHER" id="PTHR36447:SF1">
    <property type="entry name" value="BETA-GALACTOSIDASE GANA"/>
    <property type="match status" value="1"/>
</dbReference>
<proteinExistence type="inferred from homology"/>
<keyword evidence="9" id="KW-0479">Metal-binding</keyword>
<gene>
    <name evidence="13" type="ORF">GU336_05545</name>
</gene>
<evidence type="ECO:0000256" key="1">
    <source>
        <dbReference type="ARBA" id="ARBA00001412"/>
    </source>
</evidence>
<dbReference type="InterPro" id="IPR003476">
    <property type="entry name" value="Glyco_hydro_42"/>
</dbReference>
<feature type="active site" description="Nucleophile" evidence="7">
    <location>
        <position position="316"/>
    </location>
</feature>
<feature type="active site" description="Proton donor" evidence="7">
    <location>
        <position position="153"/>
    </location>
</feature>
<dbReference type="InterPro" id="IPR013738">
    <property type="entry name" value="Beta_galactosidase_Trimer"/>
</dbReference>
<name>A0A6H0UE69_9LACT</name>
<keyword evidence="5 6" id="KW-0326">Glycosidase</keyword>
<evidence type="ECO:0000256" key="2">
    <source>
        <dbReference type="ARBA" id="ARBA00005940"/>
    </source>
</evidence>
<dbReference type="Proteomes" id="UP000501945">
    <property type="component" value="Chromosome"/>
</dbReference>
<feature type="binding site" evidence="8">
    <location>
        <position position="152"/>
    </location>
    <ligand>
        <name>substrate</name>
    </ligand>
</feature>
<evidence type="ECO:0000256" key="8">
    <source>
        <dbReference type="PIRSR" id="PIRSR001084-2"/>
    </source>
</evidence>
<feature type="binding site" evidence="8">
    <location>
        <position position="114"/>
    </location>
    <ligand>
        <name>substrate</name>
    </ligand>
</feature>
<feature type="binding site" evidence="9">
    <location>
        <position position="163"/>
    </location>
    <ligand>
        <name>Zn(2+)</name>
        <dbReference type="ChEBI" id="CHEBI:29105"/>
    </ligand>
</feature>
<accession>A0A6H0UE69</accession>
<dbReference type="CDD" id="cd03143">
    <property type="entry name" value="A4_beta-galactosidase_middle_domain"/>
    <property type="match status" value="1"/>
</dbReference>
<dbReference type="InterPro" id="IPR013529">
    <property type="entry name" value="Glyco_hydro_42_N"/>
</dbReference>
<keyword evidence="4 6" id="KW-0378">Hydrolase</keyword>
<feature type="binding site" evidence="9">
    <location>
        <position position="158"/>
    </location>
    <ligand>
        <name>Zn(2+)</name>
        <dbReference type="ChEBI" id="CHEBI:29105"/>
    </ligand>
</feature>
<dbReference type="SUPFAM" id="SSF51011">
    <property type="entry name" value="Glycosyl hydrolase domain"/>
    <property type="match status" value="1"/>
</dbReference>
<dbReference type="Pfam" id="PF08532">
    <property type="entry name" value="Glyco_hydro_42M"/>
    <property type="match status" value="1"/>
</dbReference>
<comment type="catalytic activity">
    <reaction evidence="1 6">
        <text>Hydrolysis of terminal non-reducing beta-D-galactose residues in beta-D-galactosides.</text>
        <dbReference type="EC" id="3.2.1.23"/>
    </reaction>
</comment>
<feature type="domain" description="Beta-galactosidase C-terminal" evidence="12">
    <location>
        <begin position="622"/>
        <end position="677"/>
    </location>
</feature>
<dbReference type="Gene3D" id="2.60.40.1180">
    <property type="entry name" value="Golgi alpha-mannosidase II"/>
    <property type="match status" value="1"/>
</dbReference>
<sequence length="678" mass="76681">MTKYELEKRFLHGGDYNPDQWQDYPDILAKDLALMKLAKVNTVSLGIFAWSALEPEEGRFEFAWLDKIFDEIHAMGGNVILATPSGARPAWLSQKYPEVLRTNDRFEKMHHGGRHNHCFSSPIYREKVAIINQKLAERYGHHPALLMWHISNEYSGDCHCAYCQENFRHWLQVKYGTLAALNAAWWSPFWSHTITDWSQIDAPSAIGESMVHGQNLDWKRFVTDQTIDFFEAETKPLKAVTPDVPVTTNFMADTVDLLPFYSLDYGKFAKHVDLISWDCYPAWHNDAMSTADLASKVGFINDQYRSLKQQPFLIMESTPSGVNWHDYNKTKRPGMHTLSSLQFLAHGSDSNLYFQWRKSRGSSEKFHGAVVDHDNSADNRVFQEVAHVGELLEKVQAVKGSDKVARVGMIYDWDNNWALDDAQGFQTQDKKYGLSLQNHYRYFWNKDIAVDVVTPDHDFSKYDLLIAPMLYLMTEETMAKLGAYVKAGGQLVSTYITGCVDENDLTYLGGWPEKLQEIFGISVTETDTLYPTDRNGLSYAGASYEAVDYCSLFKTTSAETLAVYETDFYAGTPAVTVNAYGAGKAYYIGARTGYDFLAAFYGQRVHDLTLDHPFVETGNDAVSVQSREKGDQTFYFVMNFSETAQTITVAAESTDLLTGEKVGKTIALAPYGVKVLVP</sequence>
<evidence type="ECO:0000256" key="5">
    <source>
        <dbReference type="ARBA" id="ARBA00023295"/>
    </source>
</evidence>
<dbReference type="EC" id="3.2.1.23" evidence="3 6"/>
<feature type="binding site" evidence="9">
    <location>
        <position position="160"/>
    </location>
    <ligand>
        <name>Zn(2+)</name>
        <dbReference type="ChEBI" id="CHEBI:29105"/>
    </ligand>
</feature>
<dbReference type="Pfam" id="PF02449">
    <property type="entry name" value="Glyco_hydro_42"/>
    <property type="match status" value="1"/>
</dbReference>
<protein>
    <recommendedName>
        <fullName evidence="3 6">Beta-galactosidase</fullName>
        <shortName evidence="6">Beta-gal</shortName>
        <ecNumber evidence="3 6">3.2.1.23</ecNumber>
    </recommendedName>
</protein>